<keyword evidence="1" id="KW-0472">Membrane</keyword>
<dbReference type="GO" id="GO:0016020">
    <property type="term" value="C:membrane"/>
    <property type="evidence" value="ECO:0007669"/>
    <property type="project" value="GOC"/>
</dbReference>
<evidence type="ECO:0000313" key="3">
    <source>
        <dbReference type="EMBL" id="MXY32910.1"/>
    </source>
</evidence>
<dbReference type="EMBL" id="VXRY01000088">
    <property type="protein sequence ID" value="MXY32910.1"/>
    <property type="molecule type" value="Genomic_DNA"/>
</dbReference>
<dbReference type="CDD" id="cd03511">
    <property type="entry name" value="Rhizopine-oxygenase-like"/>
    <property type="match status" value="1"/>
</dbReference>
<comment type="caution">
    <text evidence="3">The sequence shown here is derived from an EMBL/GenBank/DDBJ whole genome shotgun (WGS) entry which is preliminary data.</text>
</comment>
<dbReference type="GO" id="GO:0042284">
    <property type="term" value="F:sphingolipid delta-4 desaturase activity"/>
    <property type="evidence" value="ECO:0007669"/>
    <property type="project" value="TreeGrafter"/>
</dbReference>
<dbReference type="PANTHER" id="PTHR12879">
    <property type="entry name" value="SPHINGOLIPID DELTA 4 DESATURASE/C-4 HYDROXYLASE PROTEIN DES2"/>
    <property type="match status" value="1"/>
</dbReference>
<organism evidence="3">
    <name type="scientific">Boseongicola sp. SB0664_bin_43</name>
    <dbReference type="NCBI Taxonomy" id="2604844"/>
    <lineage>
        <taxon>Bacteria</taxon>
        <taxon>Pseudomonadati</taxon>
        <taxon>Pseudomonadota</taxon>
        <taxon>Alphaproteobacteria</taxon>
        <taxon>Rhodobacterales</taxon>
        <taxon>Paracoccaceae</taxon>
        <taxon>Boseongicola</taxon>
    </lineage>
</organism>
<gene>
    <name evidence="3" type="ORF">F4Y60_02235</name>
</gene>
<keyword evidence="1" id="KW-0812">Transmembrane</keyword>
<dbReference type="GO" id="GO:0046513">
    <property type="term" value="P:ceramide biosynthetic process"/>
    <property type="evidence" value="ECO:0007669"/>
    <property type="project" value="TreeGrafter"/>
</dbReference>
<feature type="transmembrane region" description="Helical" evidence="1">
    <location>
        <begin position="38"/>
        <end position="62"/>
    </location>
</feature>
<keyword evidence="1" id="KW-1133">Transmembrane helix</keyword>
<reference evidence="3" key="1">
    <citation type="submission" date="2019-09" db="EMBL/GenBank/DDBJ databases">
        <title>Characterisation of the sponge microbiome using genome-centric metagenomics.</title>
        <authorList>
            <person name="Engelberts J.P."/>
            <person name="Robbins S.J."/>
            <person name="De Goeij J.M."/>
            <person name="Aranda M."/>
            <person name="Bell S.C."/>
            <person name="Webster N.S."/>
        </authorList>
    </citation>
    <scope>NUCLEOTIDE SEQUENCE</scope>
    <source>
        <strain evidence="3">SB0664_bin_43</strain>
    </source>
</reference>
<protein>
    <submittedName>
        <fullName evidence="3">Fatty acid desaturase</fullName>
    </submittedName>
</protein>
<dbReference type="PANTHER" id="PTHR12879:SF8">
    <property type="entry name" value="SPHINGOLIPID DELTA(4)-DESATURASE DES1"/>
    <property type="match status" value="1"/>
</dbReference>
<evidence type="ECO:0000256" key="1">
    <source>
        <dbReference type="SAM" id="Phobius"/>
    </source>
</evidence>
<dbReference type="Pfam" id="PF00487">
    <property type="entry name" value="FA_desaturase"/>
    <property type="match status" value="1"/>
</dbReference>
<dbReference type="InterPro" id="IPR039393">
    <property type="entry name" value="Rhizopine-oxygenase-like"/>
</dbReference>
<proteinExistence type="predicted"/>
<feature type="transmembrane region" description="Helical" evidence="1">
    <location>
        <begin position="191"/>
        <end position="219"/>
    </location>
</feature>
<accession>A0A6B0XZM9</accession>
<evidence type="ECO:0000259" key="2">
    <source>
        <dbReference type="Pfam" id="PF00487"/>
    </source>
</evidence>
<dbReference type="AlphaFoldDB" id="A0A6B0XZM9"/>
<name>A0A6B0XZM9_9RHOB</name>
<dbReference type="InterPro" id="IPR005804">
    <property type="entry name" value="FA_desaturase_dom"/>
</dbReference>
<feature type="domain" description="Fatty acid desaturase" evidence="2">
    <location>
        <begin position="58"/>
        <end position="287"/>
    </location>
</feature>
<sequence length="319" mass="37423">MSNPIVTPLTQALAEGKLSREELKQFMRRSDGPALRRLVLWVGLLAVTTTLIALAWNSWLIWPAMLLQGTVLVHHFALQHECVHYTAFRTRWVNDLVGHACGFIIMLPHRFFRYEHCDHHTYTQLHDDDPEMISMPTTFGEYLWYLSAVPYWRGKFTEVIRHAIGRLNEAERKFIPSVEHKAVFWDARRMLAVYAAIFLGMAMTGWWGLVWYWVIPLFLGEPVMRFVRMTEHVGRPTVAQMSENTRTNLVSAPWRFLCWNMNYHAEHHYVASVPFHALPRLHEKLKDHIHVERHGYLGAHLDILRQLIRREPTATADRT</sequence>